<proteinExistence type="inferred from homology"/>
<dbReference type="PRINTS" id="PR00080">
    <property type="entry name" value="SDRFAMILY"/>
</dbReference>
<reference evidence="3" key="1">
    <citation type="journal article" date="2014" name="Front. Microbiol.">
        <title>High frequency of phylogenetically diverse reductive dehalogenase-homologous genes in deep subseafloor sedimentary metagenomes.</title>
        <authorList>
            <person name="Kawai M."/>
            <person name="Futagami T."/>
            <person name="Toyoda A."/>
            <person name="Takaki Y."/>
            <person name="Nishi S."/>
            <person name="Hori S."/>
            <person name="Arai W."/>
            <person name="Tsubouchi T."/>
            <person name="Morono Y."/>
            <person name="Uchiyama I."/>
            <person name="Ito T."/>
            <person name="Fujiyama A."/>
            <person name="Inagaki F."/>
            <person name="Takami H."/>
        </authorList>
    </citation>
    <scope>NUCLEOTIDE SEQUENCE</scope>
    <source>
        <strain evidence="3">Expedition CK06-06</strain>
    </source>
</reference>
<dbReference type="Pfam" id="PF13561">
    <property type="entry name" value="adh_short_C2"/>
    <property type="match status" value="1"/>
</dbReference>
<accession>X1JYA8</accession>
<sequence>MVRLDNKVAIVIGAAGGIGLACAELLAASGSKVALVDCRPDHLAEATKNVQAKGIAKGYQLDVTDIPAIAPTVSRIRQDLGEVDILVCSAGTNIPKLAQEVTEADWDTILSINTKGLFFCNQAVAVQSMIPRKTGAIVNIASIFSLVGGPKRVPYCASKGGVAQLTRAEAIDWAPYNIRVNAVAPTFVLTNMTRAYLSDPEFKAYVLDNTPLHRLATVDDVAAATCFLASDEAKMITG</sequence>
<dbReference type="CDD" id="cd05233">
    <property type="entry name" value="SDR_c"/>
    <property type="match status" value="1"/>
</dbReference>
<dbReference type="FunFam" id="3.40.50.720:FF:000084">
    <property type="entry name" value="Short-chain dehydrogenase reductase"/>
    <property type="match status" value="1"/>
</dbReference>
<feature type="non-terminal residue" evidence="3">
    <location>
        <position position="238"/>
    </location>
</feature>
<dbReference type="InterPro" id="IPR002347">
    <property type="entry name" value="SDR_fam"/>
</dbReference>
<dbReference type="PANTHER" id="PTHR42760">
    <property type="entry name" value="SHORT-CHAIN DEHYDROGENASES/REDUCTASES FAMILY MEMBER"/>
    <property type="match status" value="1"/>
</dbReference>
<comment type="caution">
    <text evidence="3">The sequence shown here is derived from an EMBL/GenBank/DDBJ whole genome shotgun (WGS) entry which is preliminary data.</text>
</comment>
<dbReference type="SUPFAM" id="SSF51735">
    <property type="entry name" value="NAD(P)-binding Rossmann-fold domains"/>
    <property type="match status" value="1"/>
</dbReference>
<comment type="similarity">
    <text evidence="1">Belongs to the short-chain dehydrogenases/reductases (SDR) family.</text>
</comment>
<gene>
    <name evidence="3" type="ORF">S03H2_49769</name>
</gene>
<dbReference type="EMBL" id="BARU01031471">
    <property type="protein sequence ID" value="GAH74793.1"/>
    <property type="molecule type" value="Genomic_DNA"/>
</dbReference>
<organism evidence="3">
    <name type="scientific">marine sediment metagenome</name>
    <dbReference type="NCBI Taxonomy" id="412755"/>
    <lineage>
        <taxon>unclassified sequences</taxon>
        <taxon>metagenomes</taxon>
        <taxon>ecological metagenomes</taxon>
    </lineage>
</organism>
<dbReference type="AlphaFoldDB" id="X1JYA8"/>
<dbReference type="InterPro" id="IPR036291">
    <property type="entry name" value="NAD(P)-bd_dom_sf"/>
</dbReference>
<evidence type="ECO:0000256" key="2">
    <source>
        <dbReference type="ARBA" id="ARBA00023002"/>
    </source>
</evidence>
<name>X1JYA8_9ZZZZ</name>
<dbReference type="Gene3D" id="3.40.50.720">
    <property type="entry name" value="NAD(P)-binding Rossmann-like Domain"/>
    <property type="match status" value="1"/>
</dbReference>
<dbReference type="GO" id="GO:0016616">
    <property type="term" value="F:oxidoreductase activity, acting on the CH-OH group of donors, NAD or NADP as acceptor"/>
    <property type="evidence" value="ECO:0007669"/>
    <property type="project" value="TreeGrafter"/>
</dbReference>
<evidence type="ECO:0000256" key="1">
    <source>
        <dbReference type="ARBA" id="ARBA00006484"/>
    </source>
</evidence>
<protein>
    <recommendedName>
        <fullName evidence="4">2-deoxy-D-gluconate 3-dehydrogenase</fullName>
    </recommendedName>
</protein>
<evidence type="ECO:0008006" key="4">
    <source>
        <dbReference type="Google" id="ProtNLM"/>
    </source>
</evidence>
<dbReference type="PANTHER" id="PTHR42760:SF115">
    <property type="entry name" value="3-OXOACYL-[ACYL-CARRIER-PROTEIN] REDUCTASE FABG"/>
    <property type="match status" value="1"/>
</dbReference>
<dbReference type="PROSITE" id="PS51257">
    <property type="entry name" value="PROKAR_LIPOPROTEIN"/>
    <property type="match status" value="1"/>
</dbReference>
<evidence type="ECO:0000313" key="3">
    <source>
        <dbReference type="EMBL" id="GAH74793.1"/>
    </source>
</evidence>
<keyword evidence="2" id="KW-0560">Oxidoreductase</keyword>
<dbReference type="PRINTS" id="PR00081">
    <property type="entry name" value="GDHRDH"/>
</dbReference>